<dbReference type="AlphaFoldDB" id="A0A5S6R6C2"/>
<proteinExistence type="predicted"/>
<evidence type="ECO:0000313" key="2">
    <source>
        <dbReference type="WBParaSite" id="TMUE_3000014924.1"/>
    </source>
</evidence>
<reference evidence="2" key="1">
    <citation type="submission" date="2019-12" db="UniProtKB">
        <authorList>
            <consortium name="WormBaseParasite"/>
        </authorList>
    </citation>
    <scope>IDENTIFICATION</scope>
</reference>
<name>A0A5S6R6C2_TRIMR</name>
<organism evidence="1 2">
    <name type="scientific">Trichuris muris</name>
    <name type="common">Mouse whipworm</name>
    <dbReference type="NCBI Taxonomy" id="70415"/>
    <lineage>
        <taxon>Eukaryota</taxon>
        <taxon>Metazoa</taxon>
        <taxon>Ecdysozoa</taxon>
        <taxon>Nematoda</taxon>
        <taxon>Enoplea</taxon>
        <taxon>Dorylaimia</taxon>
        <taxon>Trichinellida</taxon>
        <taxon>Trichuridae</taxon>
        <taxon>Trichuris</taxon>
    </lineage>
</organism>
<dbReference type="Proteomes" id="UP000046395">
    <property type="component" value="Unassembled WGS sequence"/>
</dbReference>
<sequence length="189" mass="20906">MLSPWITDGLSGKARLKTKAASEMPIRRRISTVLSLVEEYALQLSVTLMKSEDNRADSLTRVPQRWLTPATGPSSPVCAAIADPGAKRLIAAVHHAAGHPGVRRTSYFVRRANPSINRGMVRQVVTECQVCQSIDPPPVKWEHGTLEVPRVWQRVAIDITHCGERPVLTLIDCGPSRATRRHILRAWGP</sequence>
<dbReference type="WBParaSite" id="TMUE_3000014924.1">
    <property type="protein sequence ID" value="TMUE_3000014924.1"/>
    <property type="gene ID" value="WBGene00302399"/>
</dbReference>
<protein>
    <submittedName>
        <fullName evidence="2">Integrase_H2C2 domain-containing protein</fullName>
    </submittedName>
</protein>
<keyword evidence="1" id="KW-1185">Reference proteome</keyword>
<accession>A0A5S6R6C2</accession>
<evidence type="ECO:0000313" key="1">
    <source>
        <dbReference type="Proteomes" id="UP000046395"/>
    </source>
</evidence>